<dbReference type="InterPro" id="IPR008990">
    <property type="entry name" value="Elect_transpt_acc-like_dom_sf"/>
</dbReference>
<dbReference type="PROSITE" id="PS51257">
    <property type="entry name" value="PROKAR_LIPOPROTEIN"/>
    <property type="match status" value="1"/>
</dbReference>
<reference evidence="9 10" key="1">
    <citation type="submission" date="2014-11" db="EMBL/GenBank/DDBJ databases">
        <authorList>
            <person name="Zhu J."/>
            <person name="Qi W."/>
            <person name="Song R."/>
        </authorList>
    </citation>
    <scope>NUCLEOTIDE SEQUENCE [LARGE SCALE GENOMIC DNA]</scope>
</reference>
<evidence type="ECO:0008006" key="11">
    <source>
        <dbReference type="Google" id="ProtNLM"/>
    </source>
</evidence>
<accession>A0A0G4FRK9</accession>
<dbReference type="Pfam" id="PF02427">
    <property type="entry name" value="PSI_PsaE"/>
    <property type="match status" value="1"/>
</dbReference>
<dbReference type="Proteomes" id="UP000041254">
    <property type="component" value="Unassembled WGS sequence"/>
</dbReference>
<dbReference type="STRING" id="1169540.A0A0G4FRK9"/>
<feature type="region of interest" description="Disordered" evidence="7">
    <location>
        <begin position="116"/>
        <end position="135"/>
    </location>
</feature>
<dbReference type="Gene3D" id="2.30.30.50">
    <property type="match status" value="1"/>
</dbReference>
<dbReference type="SUPFAM" id="SSF50090">
    <property type="entry name" value="Electron transport accessory proteins"/>
    <property type="match status" value="1"/>
</dbReference>
<gene>
    <name evidence="9" type="ORF">Vbra_21597</name>
</gene>
<protein>
    <recommendedName>
        <fullName evidence="11">Photosystem I reaction center subunit IV</fullName>
    </recommendedName>
</protein>
<evidence type="ECO:0000256" key="1">
    <source>
        <dbReference type="ARBA" id="ARBA00001993"/>
    </source>
</evidence>
<evidence type="ECO:0000256" key="6">
    <source>
        <dbReference type="ARBA" id="ARBA00023136"/>
    </source>
</evidence>
<feature type="chain" id="PRO_5005189152" description="Photosystem I reaction center subunit IV" evidence="8">
    <location>
        <begin position="20"/>
        <end position="135"/>
    </location>
</feature>
<dbReference type="GO" id="GO:0009538">
    <property type="term" value="C:photosystem I reaction center"/>
    <property type="evidence" value="ECO:0007669"/>
    <property type="project" value="InterPro"/>
</dbReference>
<dbReference type="PANTHER" id="PTHR34549:SF2">
    <property type="entry name" value="PHOTOSYSTEM I SUBUNIT IV"/>
    <property type="match status" value="1"/>
</dbReference>
<keyword evidence="4" id="KW-0602">Photosynthesis</keyword>
<dbReference type="InterPro" id="IPR003375">
    <property type="entry name" value="PSI_PsaE"/>
</dbReference>
<evidence type="ECO:0000256" key="3">
    <source>
        <dbReference type="ARBA" id="ARBA00007501"/>
    </source>
</evidence>
<name>A0A0G4FRK9_VITBC</name>
<dbReference type="AlphaFoldDB" id="A0A0G4FRK9"/>
<evidence type="ECO:0000256" key="8">
    <source>
        <dbReference type="SAM" id="SignalP"/>
    </source>
</evidence>
<keyword evidence="6" id="KW-0472">Membrane</keyword>
<feature type="signal peptide" evidence="8">
    <location>
        <begin position="1"/>
        <end position="19"/>
    </location>
</feature>
<comment type="subcellular location">
    <subcellularLocation>
        <location evidence="2">Membrane</location>
        <topology evidence="2">Peripheral membrane protein</topology>
    </subcellularLocation>
</comment>
<evidence type="ECO:0000256" key="2">
    <source>
        <dbReference type="ARBA" id="ARBA00004170"/>
    </source>
</evidence>
<feature type="compositionally biased region" description="Basic residues" evidence="7">
    <location>
        <begin position="125"/>
        <end position="135"/>
    </location>
</feature>
<evidence type="ECO:0000313" key="10">
    <source>
        <dbReference type="Proteomes" id="UP000041254"/>
    </source>
</evidence>
<comment type="function">
    <text evidence="1">Stabilizes the interaction between PsaC and the PSI core, assists the docking of the ferredoxin to PSI and interacts with ferredoxin-NADP oxidoreductase.</text>
</comment>
<keyword evidence="5" id="KW-0603">Photosystem I</keyword>
<dbReference type="VEuPathDB" id="CryptoDB:Vbra_21597"/>
<dbReference type="GO" id="GO:0015979">
    <property type="term" value="P:photosynthesis"/>
    <property type="evidence" value="ECO:0007669"/>
    <property type="project" value="UniProtKB-KW"/>
</dbReference>
<dbReference type="EMBL" id="CDMY01000488">
    <property type="protein sequence ID" value="CEM17299.1"/>
    <property type="molecule type" value="Genomic_DNA"/>
</dbReference>
<keyword evidence="10" id="KW-1185">Reference proteome</keyword>
<dbReference type="PANTHER" id="PTHR34549">
    <property type="entry name" value="PHOTOSYSTEM I REACTION CENTER SUBUNIT IV A, CHLOROPLASTIC-RELATED"/>
    <property type="match status" value="1"/>
</dbReference>
<keyword evidence="8" id="KW-0732">Signal</keyword>
<dbReference type="OMA" id="ESYWYGK"/>
<evidence type="ECO:0000313" key="9">
    <source>
        <dbReference type="EMBL" id="CEM17299.1"/>
    </source>
</evidence>
<sequence length="135" mass="13999">MKLLVSVAVLASLVVLSSCVSLRRASGSAFVPPTRLGVGASNAAAARPAPKTAPQMVAKGSTVRITRPESYWYGKEGNVVVVDKNPEVRYPVTVRFTAINYAGVNTNNFALDEVLETKPPGAGKGKGKGKGKGSA</sequence>
<comment type="similarity">
    <text evidence="3">Belongs to the PsaE family.</text>
</comment>
<evidence type="ECO:0000256" key="7">
    <source>
        <dbReference type="SAM" id="MobiDB-lite"/>
    </source>
</evidence>
<evidence type="ECO:0000256" key="4">
    <source>
        <dbReference type="ARBA" id="ARBA00022531"/>
    </source>
</evidence>
<dbReference type="InParanoid" id="A0A0G4FRK9"/>
<proteinExistence type="inferred from homology"/>
<dbReference type="OrthoDB" id="2161449at2759"/>
<evidence type="ECO:0000256" key="5">
    <source>
        <dbReference type="ARBA" id="ARBA00022836"/>
    </source>
</evidence>
<organism evidence="9 10">
    <name type="scientific">Vitrella brassicaformis (strain CCMP3155)</name>
    <dbReference type="NCBI Taxonomy" id="1169540"/>
    <lineage>
        <taxon>Eukaryota</taxon>
        <taxon>Sar</taxon>
        <taxon>Alveolata</taxon>
        <taxon>Colpodellida</taxon>
        <taxon>Vitrellaceae</taxon>
        <taxon>Vitrella</taxon>
    </lineage>
</organism>